<proteinExistence type="predicted"/>
<name>A0A6G7CNY8_9VIBR</name>
<feature type="transmembrane region" description="Helical" evidence="1">
    <location>
        <begin position="40"/>
        <end position="58"/>
    </location>
</feature>
<gene>
    <name evidence="2" type="ORF">G5S32_17470</name>
</gene>
<accession>A0A6G7CNY8</accession>
<dbReference type="Proteomes" id="UP000503003">
    <property type="component" value="Chromosome 2"/>
</dbReference>
<evidence type="ECO:0000313" key="3">
    <source>
        <dbReference type="Proteomes" id="UP000503003"/>
    </source>
</evidence>
<evidence type="ECO:0000256" key="1">
    <source>
        <dbReference type="SAM" id="Phobius"/>
    </source>
</evidence>
<keyword evidence="1" id="KW-0812">Transmembrane</keyword>
<dbReference type="AlphaFoldDB" id="A0A6G7CNY8"/>
<feature type="transmembrane region" description="Helical" evidence="1">
    <location>
        <begin position="64"/>
        <end position="82"/>
    </location>
</feature>
<dbReference type="EMBL" id="CP049332">
    <property type="protein sequence ID" value="QIH43773.1"/>
    <property type="molecule type" value="Genomic_DNA"/>
</dbReference>
<keyword evidence="3" id="KW-1185">Reference proteome</keyword>
<keyword evidence="1" id="KW-0472">Membrane</keyword>
<dbReference type="RefSeq" id="WP_165313443.1">
    <property type="nucleotide sequence ID" value="NZ_CP049332.1"/>
</dbReference>
<reference evidence="2 3" key="1">
    <citation type="submission" date="2020-02" db="EMBL/GenBank/DDBJ databases">
        <title>A complete genome of a marine bacterium Vibrio sp. ZWAL4003 isolated from the mangrove sediment with the ability to degrade polysaccharides.</title>
        <authorList>
            <person name="Wu J."/>
            <person name="Qu W."/>
            <person name="Zeng R."/>
        </authorList>
    </citation>
    <scope>NUCLEOTIDE SEQUENCE [LARGE SCALE GENOMIC DNA]</scope>
    <source>
        <strain evidence="2 3">ZWAL4003</strain>
    </source>
</reference>
<evidence type="ECO:0000313" key="2">
    <source>
        <dbReference type="EMBL" id="QIH43773.1"/>
    </source>
</evidence>
<dbReference type="KEGG" id="vzi:G5S32_17470"/>
<keyword evidence="1" id="KW-1133">Transmembrane helix</keyword>
<protein>
    <submittedName>
        <fullName evidence="2">Uncharacterized protein</fullName>
    </submittedName>
</protein>
<organism evidence="2 3">
    <name type="scientific">Vibrio ziniensis</name>
    <dbReference type="NCBI Taxonomy" id="2711221"/>
    <lineage>
        <taxon>Bacteria</taxon>
        <taxon>Pseudomonadati</taxon>
        <taxon>Pseudomonadota</taxon>
        <taxon>Gammaproteobacteria</taxon>
        <taxon>Vibrionales</taxon>
        <taxon>Vibrionaceae</taxon>
        <taxon>Vibrio</taxon>
    </lineage>
</organism>
<sequence length="128" mass="14563">MITESSFQISGTTLRFNNNKYPLSQIKLSRVKSNTIKDHALRLVVFGMIFSSVVWFVTPNYFGNYAGPVSILIGGILAFATIRKYELQVEFEHTDETGLQWISIAKTNNKKVKALFESQVEQLRKTGR</sequence>